<keyword evidence="8 14" id="KW-0963">Cytoplasm</keyword>
<reference evidence="18 19" key="1">
    <citation type="submission" date="2018-12" db="EMBL/GenBank/DDBJ databases">
        <authorList>
            <consortium name="Pathogen Informatics"/>
        </authorList>
    </citation>
    <scope>NUCLEOTIDE SEQUENCE [LARGE SCALE GENOMIC DNA]</scope>
    <source>
        <strain evidence="18 19">NCTC13652</strain>
    </source>
</reference>
<evidence type="ECO:0000256" key="11">
    <source>
        <dbReference type="ARBA" id="ARBA00022759"/>
    </source>
</evidence>
<dbReference type="InterPro" id="IPR024567">
    <property type="entry name" value="RNase_HII/HIII_dom"/>
</dbReference>
<comment type="cofactor">
    <cofactor evidence="2">
        <name>Mg(2+)</name>
        <dbReference type="ChEBI" id="CHEBI:18420"/>
    </cofactor>
</comment>
<dbReference type="HAMAP" id="MF_00052_B">
    <property type="entry name" value="RNase_HII_B"/>
    <property type="match status" value="1"/>
</dbReference>
<accession>A0A448P2N1</accession>
<feature type="domain" description="RNase H type-2" evidence="17">
    <location>
        <begin position="21"/>
        <end position="212"/>
    </location>
</feature>
<evidence type="ECO:0000256" key="6">
    <source>
        <dbReference type="ARBA" id="ARBA00012180"/>
    </source>
</evidence>
<protein>
    <recommendedName>
        <fullName evidence="7 14">Ribonuclease HII</fullName>
        <shortName evidence="14">RNase HII</shortName>
        <ecNumber evidence="6 14">3.1.26.4</ecNumber>
    </recommendedName>
</protein>
<dbReference type="Proteomes" id="UP000277858">
    <property type="component" value="Chromosome"/>
</dbReference>
<evidence type="ECO:0000256" key="13">
    <source>
        <dbReference type="ARBA" id="ARBA00023211"/>
    </source>
</evidence>
<dbReference type="Pfam" id="PF01351">
    <property type="entry name" value="RNase_HII"/>
    <property type="match status" value="1"/>
</dbReference>
<dbReference type="PANTHER" id="PTHR10954">
    <property type="entry name" value="RIBONUCLEASE H2 SUBUNIT A"/>
    <property type="match status" value="1"/>
</dbReference>
<evidence type="ECO:0000256" key="12">
    <source>
        <dbReference type="ARBA" id="ARBA00022801"/>
    </source>
</evidence>
<dbReference type="GO" id="GO:0004523">
    <property type="term" value="F:RNA-DNA hybrid ribonuclease activity"/>
    <property type="evidence" value="ECO:0007669"/>
    <property type="project" value="UniProtKB-UniRule"/>
</dbReference>
<name>A0A448P2N1_9ACTN</name>
<dbReference type="InterPro" id="IPR022898">
    <property type="entry name" value="RNase_HII"/>
</dbReference>
<evidence type="ECO:0000256" key="5">
    <source>
        <dbReference type="ARBA" id="ARBA00007383"/>
    </source>
</evidence>
<feature type="binding site" evidence="14 15">
    <location>
        <position position="28"/>
    </location>
    <ligand>
        <name>a divalent metal cation</name>
        <dbReference type="ChEBI" id="CHEBI:60240"/>
    </ligand>
</feature>
<dbReference type="InterPro" id="IPR036397">
    <property type="entry name" value="RNaseH_sf"/>
</dbReference>
<dbReference type="STRING" id="1122997.GCA_000425285_00599"/>
<keyword evidence="11 14" id="KW-0255">Endonuclease</keyword>
<comment type="function">
    <text evidence="3 14 16">Endonuclease that specifically degrades the RNA of RNA-DNA hybrids.</text>
</comment>
<dbReference type="SUPFAM" id="SSF53098">
    <property type="entry name" value="Ribonuclease H-like"/>
    <property type="match status" value="1"/>
</dbReference>
<evidence type="ECO:0000313" key="18">
    <source>
        <dbReference type="EMBL" id="VEI04448.1"/>
    </source>
</evidence>
<dbReference type="GO" id="GO:0003723">
    <property type="term" value="F:RNA binding"/>
    <property type="evidence" value="ECO:0007669"/>
    <property type="project" value="UniProtKB-UniRule"/>
</dbReference>
<dbReference type="GO" id="GO:0032299">
    <property type="term" value="C:ribonuclease H2 complex"/>
    <property type="evidence" value="ECO:0007669"/>
    <property type="project" value="TreeGrafter"/>
</dbReference>
<evidence type="ECO:0000256" key="2">
    <source>
        <dbReference type="ARBA" id="ARBA00001946"/>
    </source>
</evidence>
<feature type="binding site" evidence="14 15">
    <location>
        <position position="27"/>
    </location>
    <ligand>
        <name>a divalent metal cation</name>
        <dbReference type="ChEBI" id="CHEBI:60240"/>
    </ligand>
</feature>
<keyword evidence="13 14" id="KW-0464">Manganese</keyword>
<keyword evidence="12 14" id="KW-0378">Hydrolase</keyword>
<evidence type="ECO:0000259" key="17">
    <source>
        <dbReference type="PROSITE" id="PS51975"/>
    </source>
</evidence>
<dbReference type="GO" id="GO:0005737">
    <property type="term" value="C:cytoplasm"/>
    <property type="evidence" value="ECO:0007669"/>
    <property type="project" value="UniProtKB-SubCell"/>
</dbReference>
<keyword evidence="19" id="KW-1185">Reference proteome</keyword>
<dbReference type="PANTHER" id="PTHR10954:SF18">
    <property type="entry name" value="RIBONUCLEASE HII"/>
    <property type="match status" value="1"/>
</dbReference>
<dbReference type="GO" id="GO:0030145">
    <property type="term" value="F:manganese ion binding"/>
    <property type="evidence" value="ECO:0007669"/>
    <property type="project" value="UniProtKB-UniRule"/>
</dbReference>
<evidence type="ECO:0000256" key="9">
    <source>
        <dbReference type="ARBA" id="ARBA00022722"/>
    </source>
</evidence>
<dbReference type="InterPro" id="IPR001352">
    <property type="entry name" value="RNase_HII/HIII"/>
</dbReference>
<evidence type="ECO:0000256" key="8">
    <source>
        <dbReference type="ARBA" id="ARBA00022490"/>
    </source>
</evidence>
<dbReference type="EC" id="3.1.26.4" evidence="6 14"/>
<evidence type="ECO:0000256" key="15">
    <source>
        <dbReference type="PROSITE-ProRule" id="PRU01319"/>
    </source>
</evidence>
<evidence type="ECO:0000256" key="10">
    <source>
        <dbReference type="ARBA" id="ARBA00022723"/>
    </source>
</evidence>
<comment type="cofactor">
    <cofactor evidence="14 15">
        <name>Mn(2+)</name>
        <dbReference type="ChEBI" id="CHEBI:29035"/>
    </cofactor>
    <cofactor evidence="14 15">
        <name>Mg(2+)</name>
        <dbReference type="ChEBI" id="CHEBI:18420"/>
    </cofactor>
    <text evidence="14 15">Manganese or magnesium. Binds 1 divalent metal ion per monomer in the absence of substrate. May bind a second metal ion after substrate binding.</text>
</comment>
<organism evidence="18 19">
    <name type="scientific">Acidipropionibacterium jensenii</name>
    <dbReference type="NCBI Taxonomy" id="1749"/>
    <lineage>
        <taxon>Bacteria</taxon>
        <taxon>Bacillati</taxon>
        <taxon>Actinomycetota</taxon>
        <taxon>Actinomycetes</taxon>
        <taxon>Propionibacteriales</taxon>
        <taxon>Propionibacteriaceae</taxon>
        <taxon>Acidipropionibacterium</taxon>
    </lineage>
</organism>
<comment type="catalytic activity">
    <reaction evidence="1 14 15 16">
        <text>Endonucleolytic cleavage to 5'-phosphomonoester.</text>
        <dbReference type="EC" id="3.1.26.4"/>
    </reaction>
</comment>
<keyword evidence="9 14" id="KW-0540">Nuclease</keyword>
<evidence type="ECO:0000256" key="3">
    <source>
        <dbReference type="ARBA" id="ARBA00004065"/>
    </source>
</evidence>
<dbReference type="AlphaFoldDB" id="A0A448P2N1"/>
<dbReference type="GO" id="GO:0006298">
    <property type="term" value="P:mismatch repair"/>
    <property type="evidence" value="ECO:0007669"/>
    <property type="project" value="TreeGrafter"/>
</dbReference>
<dbReference type="PROSITE" id="PS51975">
    <property type="entry name" value="RNASE_H_2"/>
    <property type="match status" value="1"/>
</dbReference>
<comment type="subcellular location">
    <subcellularLocation>
        <location evidence="4 14">Cytoplasm</location>
    </subcellularLocation>
</comment>
<sequence length="212" mass="22358">MRMVGPGPLGPERLLRRVGLGPVAGCDEAGRGACAGPMVAAAVILADGRGGQIPGLADSKKLTPRAREKCYRQIMTHARASAWVAVPAAECDRLGIQEADIQGLRRAVARLSVRPGYVISDGFPVDGLGVPCLGMWKGDDVCACVSAASVVAKVVRDRIMVAMDAEIPGYGFAVHKGYATRAHQQRLEELGPSPQHRLTYANVVRAAKVHAS</sequence>
<evidence type="ECO:0000256" key="14">
    <source>
        <dbReference type="HAMAP-Rule" id="MF_00052"/>
    </source>
</evidence>
<dbReference type="EMBL" id="LR134473">
    <property type="protein sequence ID" value="VEI04448.1"/>
    <property type="molecule type" value="Genomic_DNA"/>
</dbReference>
<proteinExistence type="inferred from homology"/>
<gene>
    <name evidence="14 18" type="primary">rnhB</name>
    <name evidence="18" type="ORF">NCTC13652_02680</name>
</gene>
<evidence type="ECO:0000256" key="1">
    <source>
        <dbReference type="ARBA" id="ARBA00000077"/>
    </source>
</evidence>
<dbReference type="InterPro" id="IPR012337">
    <property type="entry name" value="RNaseH-like_sf"/>
</dbReference>
<evidence type="ECO:0000256" key="16">
    <source>
        <dbReference type="RuleBase" id="RU003515"/>
    </source>
</evidence>
<dbReference type="GO" id="GO:0043137">
    <property type="term" value="P:DNA replication, removal of RNA primer"/>
    <property type="evidence" value="ECO:0007669"/>
    <property type="project" value="TreeGrafter"/>
</dbReference>
<evidence type="ECO:0000256" key="7">
    <source>
        <dbReference type="ARBA" id="ARBA00019179"/>
    </source>
</evidence>
<dbReference type="NCBIfam" id="NF000595">
    <property type="entry name" value="PRK00015.1-3"/>
    <property type="match status" value="1"/>
</dbReference>
<dbReference type="NCBIfam" id="NF000598">
    <property type="entry name" value="PRK00015.2-2"/>
    <property type="match status" value="1"/>
</dbReference>
<evidence type="ECO:0000313" key="19">
    <source>
        <dbReference type="Proteomes" id="UP000277858"/>
    </source>
</evidence>
<feature type="binding site" evidence="14 15">
    <location>
        <position position="121"/>
    </location>
    <ligand>
        <name>a divalent metal cation</name>
        <dbReference type="ChEBI" id="CHEBI:60240"/>
    </ligand>
</feature>
<dbReference type="CDD" id="cd07182">
    <property type="entry name" value="RNase_HII_bacteria_HII_like"/>
    <property type="match status" value="1"/>
</dbReference>
<comment type="similarity">
    <text evidence="5 14 16">Belongs to the RNase HII family.</text>
</comment>
<evidence type="ECO:0000256" key="4">
    <source>
        <dbReference type="ARBA" id="ARBA00004496"/>
    </source>
</evidence>
<dbReference type="Gene3D" id="3.30.420.10">
    <property type="entry name" value="Ribonuclease H-like superfamily/Ribonuclease H"/>
    <property type="match status" value="1"/>
</dbReference>
<keyword evidence="10 14" id="KW-0479">Metal-binding</keyword>